<name>A0AAW2LPT8_SESRA</name>
<dbReference type="AlphaFoldDB" id="A0AAW2LPT8"/>
<gene>
    <name evidence="1" type="ORF">Sradi_5296500</name>
</gene>
<protein>
    <recommendedName>
        <fullName evidence="2">Reverse transcriptase domain-containing protein</fullName>
    </recommendedName>
</protein>
<comment type="caution">
    <text evidence="1">The sequence shown here is derived from an EMBL/GenBank/DDBJ whole genome shotgun (WGS) entry which is preliminary data.</text>
</comment>
<dbReference type="SUPFAM" id="SSF56672">
    <property type="entry name" value="DNA/RNA polymerases"/>
    <property type="match status" value="1"/>
</dbReference>
<reference evidence="1" key="1">
    <citation type="submission" date="2020-06" db="EMBL/GenBank/DDBJ databases">
        <authorList>
            <person name="Li T."/>
            <person name="Hu X."/>
            <person name="Zhang T."/>
            <person name="Song X."/>
            <person name="Zhang H."/>
            <person name="Dai N."/>
            <person name="Sheng W."/>
            <person name="Hou X."/>
            <person name="Wei L."/>
        </authorList>
    </citation>
    <scope>NUCLEOTIDE SEQUENCE</scope>
    <source>
        <strain evidence="1">G02</strain>
        <tissue evidence="1">Leaf</tissue>
    </source>
</reference>
<proteinExistence type="predicted"/>
<evidence type="ECO:0008006" key="2">
    <source>
        <dbReference type="Google" id="ProtNLM"/>
    </source>
</evidence>
<dbReference type="InterPro" id="IPR043128">
    <property type="entry name" value="Rev_trsase/Diguanyl_cyclase"/>
</dbReference>
<dbReference type="PANTHER" id="PTHR24559">
    <property type="entry name" value="TRANSPOSON TY3-I GAG-POL POLYPROTEIN"/>
    <property type="match status" value="1"/>
</dbReference>
<organism evidence="1">
    <name type="scientific">Sesamum radiatum</name>
    <name type="common">Black benniseed</name>
    <dbReference type="NCBI Taxonomy" id="300843"/>
    <lineage>
        <taxon>Eukaryota</taxon>
        <taxon>Viridiplantae</taxon>
        <taxon>Streptophyta</taxon>
        <taxon>Embryophyta</taxon>
        <taxon>Tracheophyta</taxon>
        <taxon>Spermatophyta</taxon>
        <taxon>Magnoliopsida</taxon>
        <taxon>eudicotyledons</taxon>
        <taxon>Gunneridae</taxon>
        <taxon>Pentapetalae</taxon>
        <taxon>asterids</taxon>
        <taxon>lamiids</taxon>
        <taxon>Lamiales</taxon>
        <taxon>Pedaliaceae</taxon>
        <taxon>Sesamum</taxon>
    </lineage>
</organism>
<dbReference type="InterPro" id="IPR053134">
    <property type="entry name" value="RNA-dir_DNA_polymerase"/>
</dbReference>
<evidence type="ECO:0000313" key="1">
    <source>
        <dbReference type="EMBL" id="KAL0320350.1"/>
    </source>
</evidence>
<dbReference type="EMBL" id="JACGWJ010000024">
    <property type="protein sequence ID" value="KAL0320350.1"/>
    <property type="molecule type" value="Genomic_DNA"/>
</dbReference>
<dbReference type="InterPro" id="IPR043502">
    <property type="entry name" value="DNA/RNA_pol_sf"/>
</dbReference>
<dbReference type="PANTHER" id="PTHR24559:SF431">
    <property type="entry name" value="RNA-DIRECTED DNA POLYMERASE HOMOLOG"/>
    <property type="match status" value="1"/>
</dbReference>
<accession>A0AAW2LPT8</accession>
<dbReference type="Gene3D" id="3.30.70.270">
    <property type="match status" value="1"/>
</dbReference>
<sequence length="188" mass="21720">MERIEPVQEHKSIELIARQPDRATRIGSGMSKSMETMMIEFLRKSVDLLTWSPSDFKGIDPKVIVHRLNVDPMMRPIKQKKTSFGAKRNRIIEEEFGKLLEAGYFEECRGDVSKAGEQNVQELGWHDHGSDMLVKSRNEEDHLEDLKQAFKVMRTYGMKLNPSKCTVHIWSAGWQVPGVHGQRKRDRS</sequence>
<reference evidence="1" key="2">
    <citation type="journal article" date="2024" name="Plant">
        <title>Genomic evolution and insights into agronomic trait innovations of Sesamum species.</title>
        <authorList>
            <person name="Miao H."/>
            <person name="Wang L."/>
            <person name="Qu L."/>
            <person name="Liu H."/>
            <person name="Sun Y."/>
            <person name="Le M."/>
            <person name="Wang Q."/>
            <person name="Wei S."/>
            <person name="Zheng Y."/>
            <person name="Lin W."/>
            <person name="Duan Y."/>
            <person name="Cao H."/>
            <person name="Xiong S."/>
            <person name="Wang X."/>
            <person name="Wei L."/>
            <person name="Li C."/>
            <person name="Ma Q."/>
            <person name="Ju M."/>
            <person name="Zhao R."/>
            <person name="Li G."/>
            <person name="Mu C."/>
            <person name="Tian Q."/>
            <person name="Mei H."/>
            <person name="Zhang T."/>
            <person name="Gao T."/>
            <person name="Zhang H."/>
        </authorList>
    </citation>
    <scope>NUCLEOTIDE SEQUENCE</scope>
    <source>
        <strain evidence="1">G02</strain>
    </source>
</reference>